<keyword evidence="2" id="KW-0689">Ribosomal protein</keyword>
<dbReference type="EMBL" id="JACJIA010000004">
    <property type="protein sequence ID" value="MBA8951682.1"/>
    <property type="molecule type" value="Genomic_DNA"/>
</dbReference>
<sequence length="249" mass="25930">MFAAEVHAFLRANAGPDAPRVGPFTLRFDDHSDERFFNYAIPDDGAAPAAGEVEALVAAFRERERTPRLEYVPRAAPKVEGALLSAGFTPEGRFPLLVCSPGDVVDAPADPSVRVSLAGAGDDLWGAARVMDEAFGSSGTTEHDVARLRRIVEGGGLVAVAVDTATGAVVGAGQNERPHRGVAEVASIGVLPSHRRRGIAGAITALLTRAGGDAGIATSFLTPADDGAARVYVRVGYRKVGEALYISSR</sequence>
<dbReference type="CDD" id="cd04301">
    <property type="entry name" value="NAT_SF"/>
    <property type="match status" value="1"/>
</dbReference>
<evidence type="ECO:0000313" key="2">
    <source>
        <dbReference type="EMBL" id="MBA8951682.1"/>
    </source>
</evidence>
<evidence type="ECO:0000313" key="3">
    <source>
        <dbReference type="Proteomes" id="UP000572680"/>
    </source>
</evidence>
<gene>
    <name evidence="2" type="ORF">HNR61_003322</name>
</gene>
<dbReference type="RefSeq" id="WP_182844039.1">
    <property type="nucleotide sequence ID" value="NZ_BAAALP010000010.1"/>
</dbReference>
<reference evidence="2 3" key="1">
    <citation type="submission" date="2020-08" db="EMBL/GenBank/DDBJ databases">
        <title>Genomic Encyclopedia of Type Strains, Phase IV (KMG-IV): sequencing the most valuable type-strain genomes for metagenomic binning, comparative biology and taxonomic classification.</title>
        <authorList>
            <person name="Goeker M."/>
        </authorList>
    </citation>
    <scope>NUCLEOTIDE SEQUENCE [LARGE SCALE GENOMIC DNA]</scope>
    <source>
        <strain evidence="2 3">DSM 44197</strain>
    </source>
</reference>
<dbReference type="Gene3D" id="3.40.630.30">
    <property type="match status" value="1"/>
</dbReference>
<dbReference type="InterPro" id="IPR000182">
    <property type="entry name" value="GNAT_dom"/>
</dbReference>
<keyword evidence="3" id="KW-1185">Reference proteome</keyword>
<accession>A0A7W3LP61</accession>
<dbReference type="Proteomes" id="UP000572680">
    <property type="component" value="Unassembled WGS sequence"/>
</dbReference>
<keyword evidence="2" id="KW-0687">Ribonucleoprotein</keyword>
<comment type="caution">
    <text evidence="2">The sequence shown here is derived from an EMBL/GenBank/DDBJ whole genome shotgun (WGS) entry which is preliminary data.</text>
</comment>
<feature type="domain" description="N-acetyltransferase" evidence="1">
    <location>
        <begin position="113"/>
        <end position="249"/>
    </location>
</feature>
<organism evidence="2 3">
    <name type="scientific">Actinomadura namibiensis</name>
    <dbReference type="NCBI Taxonomy" id="182080"/>
    <lineage>
        <taxon>Bacteria</taxon>
        <taxon>Bacillati</taxon>
        <taxon>Actinomycetota</taxon>
        <taxon>Actinomycetes</taxon>
        <taxon>Streptosporangiales</taxon>
        <taxon>Thermomonosporaceae</taxon>
        <taxon>Actinomadura</taxon>
    </lineage>
</organism>
<dbReference type="AlphaFoldDB" id="A0A7W3LP61"/>
<dbReference type="Pfam" id="PF00583">
    <property type="entry name" value="Acetyltransf_1"/>
    <property type="match status" value="1"/>
</dbReference>
<name>A0A7W3LP61_ACTNM</name>
<dbReference type="GO" id="GO:0005840">
    <property type="term" value="C:ribosome"/>
    <property type="evidence" value="ECO:0007669"/>
    <property type="project" value="UniProtKB-KW"/>
</dbReference>
<dbReference type="SUPFAM" id="SSF55729">
    <property type="entry name" value="Acyl-CoA N-acyltransferases (Nat)"/>
    <property type="match status" value="1"/>
</dbReference>
<proteinExistence type="predicted"/>
<dbReference type="PROSITE" id="PS51186">
    <property type="entry name" value="GNAT"/>
    <property type="match status" value="1"/>
</dbReference>
<dbReference type="GO" id="GO:0016747">
    <property type="term" value="F:acyltransferase activity, transferring groups other than amino-acyl groups"/>
    <property type="evidence" value="ECO:0007669"/>
    <property type="project" value="InterPro"/>
</dbReference>
<evidence type="ECO:0000259" key="1">
    <source>
        <dbReference type="PROSITE" id="PS51186"/>
    </source>
</evidence>
<protein>
    <submittedName>
        <fullName evidence="2">Ribosomal protein S18 acetylase RimI-like enzyme</fullName>
    </submittedName>
</protein>
<dbReference type="InterPro" id="IPR016181">
    <property type="entry name" value="Acyl_CoA_acyltransferase"/>
</dbReference>